<name>A0AAT9HL43_9ACTN</name>
<dbReference type="PANTHER" id="PTHR30173:SF43">
    <property type="entry name" value="ECF RNA POLYMERASE SIGMA FACTOR SIGI-RELATED"/>
    <property type="match status" value="1"/>
</dbReference>
<feature type="domain" description="RNA polymerase sigma-70 region 2" evidence="1">
    <location>
        <begin position="14"/>
        <end position="51"/>
    </location>
</feature>
<dbReference type="InterPro" id="IPR013325">
    <property type="entry name" value="RNA_pol_sigma_r2"/>
</dbReference>
<dbReference type="EMBL" id="AP035768">
    <property type="protein sequence ID" value="BFO17988.1"/>
    <property type="molecule type" value="Genomic_DNA"/>
</dbReference>
<protein>
    <recommendedName>
        <fullName evidence="1">RNA polymerase sigma-70 region 2 domain-containing protein</fullName>
    </recommendedName>
</protein>
<sequence length="59" mass="6429">MGTVGTGVDQAAERGRLINVAYRLLGSLTEAEDAVQDAYARWYGLSRSRREEIFSPAPG</sequence>
<dbReference type="InterPro" id="IPR052704">
    <property type="entry name" value="ECF_Sigma-70_Domain"/>
</dbReference>
<dbReference type="PANTHER" id="PTHR30173">
    <property type="entry name" value="SIGMA 19 FACTOR"/>
    <property type="match status" value="1"/>
</dbReference>
<evidence type="ECO:0000313" key="2">
    <source>
        <dbReference type="EMBL" id="BFO17988.1"/>
    </source>
</evidence>
<evidence type="ECO:0000259" key="1">
    <source>
        <dbReference type="Pfam" id="PF04542"/>
    </source>
</evidence>
<dbReference type="AlphaFoldDB" id="A0AAT9HL43"/>
<dbReference type="GO" id="GO:0006352">
    <property type="term" value="P:DNA-templated transcription initiation"/>
    <property type="evidence" value="ECO:0007669"/>
    <property type="project" value="InterPro"/>
</dbReference>
<organism evidence="2">
    <name type="scientific">Streptomyces haneummycinicus</name>
    <dbReference type="NCBI Taxonomy" id="3074435"/>
    <lineage>
        <taxon>Bacteria</taxon>
        <taxon>Bacillati</taxon>
        <taxon>Actinomycetota</taxon>
        <taxon>Actinomycetes</taxon>
        <taxon>Kitasatosporales</taxon>
        <taxon>Streptomycetaceae</taxon>
        <taxon>Streptomyces</taxon>
    </lineage>
</organism>
<proteinExistence type="predicted"/>
<dbReference type="Gene3D" id="1.10.1740.10">
    <property type="match status" value="1"/>
</dbReference>
<accession>A0AAT9HL43</accession>
<reference evidence="2" key="1">
    <citation type="submission" date="2024-06" db="EMBL/GenBank/DDBJ databases">
        <authorList>
            <consortium name="consrtm"/>
            <person name="Uemura M."/>
            <person name="Terahara T."/>
        </authorList>
    </citation>
    <scope>NUCLEOTIDE SEQUENCE</scope>
    <source>
        <strain evidence="2">KM77-8</strain>
    </source>
</reference>
<dbReference type="Pfam" id="PF04542">
    <property type="entry name" value="Sigma70_r2"/>
    <property type="match status" value="1"/>
</dbReference>
<dbReference type="GO" id="GO:0016987">
    <property type="term" value="F:sigma factor activity"/>
    <property type="evidence" value="ECO:0007669"/>
    <property type="project" value="TreeGrafter"/>
</dbReference>
<dbReference type="SUPFAM" id="SSF88946">
    <property type="entry name" value="Sigma2 domain of RNA polymerase sigma factors"/>
    <property type="match status" value="1"/>
</dbReference>
<dbReference type="InterPro" id="IPR007627">
    <property type="entry name" value="RNA_pol_sigma70_r2"/>
</dbReference>
<reference evidence="2" key="2">
    <citation type="submission" date="2024-07" db="EMBL/GenBank/DDBJ databases">
        <title>Streptomyces haneummycinica sp. nov., a new antibiotic-producing actinobacterium isolated from marine sediment.</title>
        <authorList>
            <person name="Uemura M."/>
            <person name="Hamada M."/>
            <person name="Hirano S."/>
            <person name="Kobayashi K."/>
            <person name="Ohshiro T."/>
            <person name="Kobayashi T."/>
            <person name="Terahara T."/>
        </authorList>
    </citation>
    <scope>NUCLEOTIDE SEQUENCE</scope>
    <source>
        <strain evidence="2">KM77-8</strain>
    </source>
</reference>
<gene>
    <name evidence="2" type="ORF">SHKM778_43760</name>
</gene>